<dbReference type="GO" id="GO:0030170">
    <property type="term" value="F:pyridoxal phosphate binding"/>
    <property type="evidence" value="ECO:0007669"/>
    <property type="project" value="InterPro"/>
</dbReference>
<dbReference type="InterPro" id="IPR015421">
    <property type="entry name" value="PyrdxlP-dep_Trfase_major"/>
</dbReference>
<dbReference type="PROSITE" id="PS00599">
    <property type="entry name" value="AA_TRANSFER_CLASS_2"/>
    <property type="match status" value="1"/>
</dbReference>
<dbReference type="InterPro" id="IPR004839">
    <property type="entry name" value="Aminotransferase_I/II_large"/>
</dbReference>
<evidence type="ECO:0000313" key="11">
    <source>
        <dbReference type="EMBL" id="QKJ25439.1"/>
    </source>
</evidence>
<feature type="modified residue" description="N6-(pyridoxal phosphate)lysine" evidence="9">
    <location>
        <position position="221"/>
    </location>
</feature>
<dbReference type="PANTHER" id="PTHR42885:SF2">
    <property type="entry name" value="HISTIDINOL-PHOSPHATE AMINOTRANSFERASE"/>
    <property type="match status" value="1"/>
</dbReference>
<dbReference type="GO" id="GO:0004400">
    <property type="term" value="F:histidinol-phosphate transaminase activity"/>
    <property type="evidence" value="ECO:0007669"/>
    <property type="project" value="UniProtKB-UniRule"/>
</dbReference>
<evidence type="ECO:0000256" key="7">
    <source>
        <dbReference type="ARBA" id="ARBA00022898"/>
    </source>
</evidence>
<evidence type="ECO:0000256" key="1">
    <source>
        <dbReference type="ARBA" id="ARBA00001933"/>
    </source>
</evidence>
<dbReference type="Pfam" id="PF00155">
    <property type="entry name" value="Aminotran_1_2"/>
    <property type="match status" value="1"/>
</dbReference>
<feature type="domain" description="Aminotransferase class I/classII large" evidence="10">
    <location>
        <begin position="28"/>
        <end position="350"/>
    </location>
</feature>
<keyword evidence="7 9" id="KW-0663">Pyridoxal phosphate</keyword>
<dbReference type="NCBIfam" id="NF002877">
    <property type="entry name" value="PRK03317.1"/>
    <property type="match status" value="1"/>
</dbReference>
<evidence type="ECO:0000256" key="9">
    <source>
        <dbReference type="HAMAP-Rule" id="MF_01023"/>
    </source>
</evidence>
<dbReference type="InterPro" id="IPR015424">
    <property type="entry name" value="PyrdxlP-dep_Trfase"/>
</dbReference>
<sequence length="356" mass="38676">MSSLEDLPLRPDLVGQKPYGAPQLAVPVQLNVNENTFGIPESVALDIVKELAAEVMSLNRYPDREFVELRSLFAKYLGFNLSSENLWAANGSNEVLTQVFQAFGGPQTLALSFGPTYSMYPNIARLTLTPYRELPREAEFELSPGYVANAISEAKPGLVILCNPNNPTGTPISLEVIRAAYDSFEGILVVDEAYAEFNDGESAISLLPGRPRLLVSRTMSKAFAFAGARVGYLAADGAVVDALRLVRLPYHLSALTQAAARAALGHADRMLENVERIKVQRDRIIERTRDLGLQPYRSSANFVLVAGFNDPEAVFDGLLSAGVIVRNVGIPGTLRITAGTEAETTKLLRELEPLLG</sequence>
<evidence type="ECO:0000259" key="10">
    <source>
        <dbReference type="Pfam" id="PF00155"/>
    </source>
</evidence>
<keyword evidence="6 9" id="KW-0808">Transferase</keyword>
<dbReference type="GO" id="GO:0000105">
    <property type="term" value="P:L-histidine biosynthetic process"/>
    <property type="evidence" value="ECO:0007669"/>
    <property type="project" value="UniProtKB-UniRule"/>
</dbReference>
<dbReference type="SUPFAM" id="SSF53383">
    <property type="entry name" value="PLP-dependent transferases"/>
    <property type="match status" value="1"/>
</dbReference>
<evidence type="ECO:0000256" key="6">
    <source>
        <dbReference type="ARBA" id="ARBA00022679"/>
    </source>
</evidence>
<dbReference type="EMBL" id="CP054056">
    <property type="protein sequence ID" value="QKJ25439.1"/>
    <property type="molecule type" value="Genomic_DNA"/>
</dbReference>
<dbReference type="UniPathway" id="UPA00031">
    <property type="reaction ID" value="UER00012"/>
</dbReference>
<evidence type="ECO:0000313" key="12">
    <source>
        <dbReference type="Proteomes" id="UP000501003"/>
    </source>
</evidence>
<gene>
    <name evidence="9" type="primary">hisC</name>
    <name evidence="11" type="ORF">HRU87_04495</name>
</gene>
<proteinExistence type="inferred from homology"/>
<dbReference type="Proteomes" id="UP000501003">
    <property type="component" value="Chromosome"/>
</dbReference>
<dbReference type="NCBIfam" id="TIGR01141">
    <property type="entry name" value="hisC"/>
    <property type="match status" value="1"/>
</dbReference>
<comment type="subunit">
    <text evidence="3 9">Homodimer.</text>
</comment>
<keyword evidence="12" id="KW-1185">Reference proteome</keyword>
<accession>A0A7D4UK27</accession>
<reference evidence="11 12" key="1">
    <citation type="submission" date="2020-05" db="EMBL/GenBank/DDBJ databases">
        <title>Aquirufa sp. strain 15G-AUS-rot a new Aquirufa species.</title>
        <authorList>
            <person name="Pitt A."/>
            <person name="Hahn M.W."/>
        </authorList>
    </citation>
    <scope>NUCLEOTIDE SEQUENCE [LARGE SCALE GENOMIC DNA]</scope>
    <source>
        <strain evidence="11 12">15G-AUS-rot</strain>
    </source>
</reference>
<comment type="pathway">
    <text evidence="9">Amino-acid biosynthesis; L-histidine biosynthesis; L-histidine from 5-phospho-alpha-D-ribose 1-diphosphate: step 7/9.</text>
</comment>
<comment type="cofactor">
    <cofactor evidence="1 9">
        <name>pyridoxal 5'-phosphate</name>
        <dbReference type="ChEBI" id="CHEBI:597326"/>
    </cofactor>
</comment>
<dbReference type="PANTHER" id="PTHR42885">
    <property type="entry name" value="HISTIDINOL-PHOSPHATE AMINOTRANSFERASE-RELATED"/>
    <property type="match status" value="1"/>
</dbReference>
<organism evidence="11 12">
    <name type="scientific">Aquiluna borgnonia</name>
    <dbReference type="NCBI Taxonomy" id="2499157"/>
    <lineage>
        <taxon>Bacteria</taxon>
        <taxon>Bacillati</taxon>
        <taxon>Actinomycetota</taxon>
        <taxon>Actinomycetes</taxon>
        <taxon>Micrococcales</taxon>
        <taxon>Microbacteriaceae</taxon>
        <taxon>Luna cluster</taxon>
        <taxon>Luna-1 subcluster</taxon>
        <taxon>Aquiluna</taxon>
    </lineage>
</organism>
<dbReference type="InterPro" id="IPR001917">
    <property type="entry name" value="Aminotrans_II_pyridoxalP_BS"/>
</dbReference>
<comment type="similarity">
    <text evidence="2 9">Belongs to the class-II pyridoxal-phosphate-dependent aminotransferase family. Histidinol-phosphate aminotransferase subfamily.</text>
</comment>
<evidence type="ECO:0000256" key="8">
    <source>
        <dbReference type="ARBA" id="ARBA00023102"/>
    </source>
</evidence>
<dbReference type="KEGG" id="aqg:HRU87_04495"/>
<evidence type="ECO:0000256" key="3">
    <source>
        <dbReference type="ARBA" id="ARBA00011738"/>
    </source>
</evidence>
<keyword evidence="4 9" id="KW-0032">Aminotransferase</keyword>
<keyword evidence="5 9" id="KW-0028">Amino-acid biosynthesis</keyword>
<dbReference type="Gene3D" id="3.40.640.10">
    <property type="entry name" value="Type I PLP-dependent aspartate aminotransferase-like (Major domain)"/>
    <property type="match status" value="1"/>
</dbReference>
<dbReference type="CDD" id="cd00609">
    <property type="entry name" value="AAT_like"/>
    <property type="match status" value="1"/>
</dbReference>
<name>A0A7D4UK27_9MICO</name>
<keyword evidence="8 9" id="KW-0368">Histidine biosynthesis</keyword>
<dbReference type="InterPro" id="IPR015422">
    <property type="entry name" value="PyrdxlP-dep_Trfase_small"/>
</dbReference>
<dbReference type="HAMAP" id="MF_01023">
    <property type="entry name" value="HisC_aminotrans_2"/>
    <property type="match status" value="1"/>
</dbReference>
<protein>
    <recommendedName>
        <fullName evidence="9">Histidinol-phosphate aminotransferase</fullName>
        <ecNumber evidence="9">2.6.1.9</ecNumber>
    </recommendedName>
    <alternativeName>
        <fullName evidence="9">Imidazole acetol-phosphate transaminase</fullName>
    </alternativeName>
</protein>
<dbReference type="InterPro" id="IPR005861">
    <property type="entry name" value="HisP_aminotrans"/>
</dbReference>
<dbReference type="EC" id="2.6.1.9" evidence="9"/>
<dbReference type="Gene3D" id="3.90.1150.10">
    <property type="entry name" value="Aspartate Aminotransferase, domain 1"/>
    <property type="match status" value="1"/>
</dbReference>
<evidence type="ECO:0000256" key="4">
    <source>
        <dbReference type="ARBA" id="ARBA00022576"/>
    </source>
</evidence>
<evidence type="ECO:0000256" key="2">
    <source>
        <dbReference type="ARBA" id="ARBA00007970"/>
    </source>
</evidence>
<evidence type="ECO:0000256" key="5">
    <source>
        <dbReference type="ARBA" id="ARBA00022605"/>
    </source>
</evidence>
<comment type="catalytic activity">
    <reaction evidence="9">
        <text>L-histidinol phosphate + 2-oxoglutarate = 3-(imidazol-4-yl)-2-oxopropyl phosphate + L-glutamate</text>
        <dbReference type="Rhea" id="RHEA:23744"/>
        <dbReference type="ChEBI" id="CHEBI:16810"/>
        <dbReference type="ChEBI" id="CHEBI:29985"/>
        <dbReference type="ChEBI" id="CHEBI:57766"/>
        <dbReference type="ChEBI" id="CHEBI:57980"/>
        <dbReference type="EC" id="2.6.1.9"/>
    </reaction>
</comment>
<dbReference type="AlphaFoldDB" id="A0A7D4UK27"/>
<dbReference type="RefSeq" id="WP_173493736.1">
    <property type="nucleotide sequence ID" value="NZ_CP054056.1"/>
</dbReference>